<dbReference type="OrthoDB" id="3093655at2759"/>
<evidence type="ECO:0000256" key="1">
    <source>
        <dbReference type="SAM" id="MobiDB-lite"/>
    </source>
</evidence>
<organism evidence="2 3">
    <name type="scientific">Ephemerocybe angulata</name>
    <dbReference type="NCBI Taxonomy" id="980116"/>
    <lineage>
        <taxon>Eukaryota</taxon>
        <taxon>Fungi</taxon>
        <taxon>Dikarya</taxon>
        <taxon>Basidiomycota</taxon>
        <taxon>Agaricomycotina</taxon>
        <taxon>Agaricomycetes</taxon>
        <taxon>Agaricomycetidae</taxon>
        <taxon>Agaricales</taxon>
        <taxon>Agaricineae</taxon>
        <taxon>Psathyrellaceae</taxon>
        <taxon>Ephemerocybe</taxon>
    </lineage>
</organism>
<dbReference type="EMBL" id="JAACJK010000163">
    <property type="protein sequence ID" value="KAF5325606.1"/>
    <property type="molecule type" value="Genomic_DNA"/>
</dbReference>
<sequence length="140" mass="14533">MPSTPSVDSVSETAMGIVLKGANSGEGTTLVTMENEYTNSPHFMNTGSGTQINTGDRSTFNIYGALSPSTTLSPQSDSNALEAELEEPPILPNESFKGVSTSLDDKLSRAIQGFMSSGFSRLLPPPAPSTSTASGSNPTK</sequence>
<feature type="region of interest" description="Disordered" evidence="1">
    <location>
        <begin position="117"/>
        <end position="140"/>
    </location>
</feature>
<evidence type="ECO:0000313" key="2">
    <source>
        <dbReference type="EMBL" id="KAF5325606.1"/>
    </source>
</evidence>
<proteinExistence type="predicted"/>
<protein>
    <submittedName>
        <fullName evidence="2">Uncharacterized protein</fullName>
    </submittedName>
</protein>
<keyword evidence="3" id="KW-1185">Reference proteome</keyword>
<dbReference type="Proteomes" id="UP000541558">
    <property type="component" value="Unassembled WGS sequence"/>
</dbReference>
<evidence type="ECO:0000313" key="3">
    <source>
        <dbReference type="Proteomes" id="UP000541558"/>
    </source>
</evidence>
<name>A0A8H5BMJ7_9AGAR</name>
<dbReference type="AlphaFoldDB" id="A0A8H5BMJ7"/>
<accession>A0A8H5BMJ7</accession>
<gene>
    <name evidence="2" type="ORF">D9611_000595</name>
</gene>
<comment type="caution">
    <text evidence="2">The sequence shown here is derived from an EMBL/GenBank/DDBJ whole genome shotgun (WGS) entry which is preliminary data.</text>
</comment>
<feature type="compositionally biased region" description="Low complexity" evidence="1">
    <location>
        <begin position="129"/>
        <end position="140"/>
    </location>
</feature>
<reference evidence="2 3" key="1">
    <citation type="journal article" date="2020" name="ISME J.">
        <title>Uncovering the hidden diversity of litter-decomposition mechanisms in mushroom-forming fungi.</title>
        <authorList>
            <person name="Floudas D."/>
            <person name="Bentzer J."/>
            <person name="Ahren D."/>
            <person name="Johansson T."/>
            <person name="Persson P."/>
            <person name="Tunlid A."/>
        </authorList>
    </citation>
    <scope>NUCLEOTIDE SEQUENCE [LARGE SCALE GENOMIC DNA]</scope>
    <source>
        <strain evidence="2 3">CBS 175.51</strain>
    </source>
</reference>